<feature type="chain" id="PRO_5011965488" description="Cytochrome b561 and DOMON domain-containing protein" evidence="10">
    <location>
        <begin position="26"/>
        <end position="620"/>
    </location>
</feature>
<dbReference type="Gene3D" id="1.20.120.1770">
    <property type="match status" value="1"/>
</dbReference>
<evidence type="ECO:0000259" key="12">
    <source>
        <dbReference type="PROSITE" id="PS50939"/>
    </source>
</evidence>
<comment type="subcellular location">
    <subcellularLocation>
        <location evidence="1">Membrane</location>
    </subcellularLocation>
</comment>
<evidence type="ECO:0000256" key="4">
    <source>
        <dbReference type="ARBA" id="ARBA00022729"/>
    </source>
</evidence>
<keyword evidence="14" id="KW-1185">Reference proteome</keyword>
<keyword evidence="4 10" id="KW-0732">Signal</keyword>
<dbReference type="PANTHER" id="PTHR23130">
    <property type="entry name" value="CYTOCHROME B561 AND DOMON DOMAIN-CONTAINING PROTEIN"/>
    <property type="match status" value="1"/>
</dbReference>
<keyword evidence="2" id="KW-0813">Transport</keyword>
<evidence type="ECO:0000256" key="9">
    <source>
        <dbReference type="SAM" id="Phobius"/>
    </source>
</evidence>
<protein>
    <recommendedName>
        <fullName evidence="15">Cytochrome b561 and DOMON domain-containing protein</fullName>
    </recommendedName>
</protein>
<feature type="domain" description="DOMON" evidence="11">
    <location>
        <begin position="262"/>
        <end position="370"/>
    </location>
</feature>
<feature type="transmembrane region" description="Helical" evidence="9">
    <location>
        <begin position="446"/>
        <end position="463"/>
    </location>
</feature>
<dbReference type="SMART" id="SM00665">
    <property type="entry name" value="B561"/>
    <property type="match status" value="1"/>
</dbReference>
<dbReference type="SMART" id="SM00664">
    <property type="entry name" value="DoH"/>
    <property type="match status" value="2"/>
</dbReference>
<sequence length="620" mass="66152">MGGVVPCGVVTALLLLALAAGGVQGQASTGGIQFQNCEKLTAYKNLYWNLDKTAGVVTYALEDRVPDGSWSAFGYNTQNRASMVPSDVVITTATSAGDYDISERAQCASSGASSIGVCADSVLGGTNDVTLISAVRQNGISKVTFSKPLKTKDSKDYDLSSSTGKPVQAIYGSGPLDSSGAPNYHDTSVTGYANDFYPITLDRTPVLNCVPLLPDSALSTNTSTAPAPAALIVPPLPAGTPACSITFGGQPRSFQVCREEAVGLTYRWNNLGGNKLEVAASCDFDGWCGLGFGKKMVGSSAVIAFPTEKGVYVSNYLLAGQSEDEVKPGTGVLRVGPLAAEYVGGTLTMLFNVTLPASQYPVSAIVVGKGPAERDSGSGRIQEHDSYFQGSIAWEQGTVNLELHRRVTQAHGILMVVVWVFFFPAGVLAARYLHHLDPLWWHLHRAFQGTGFLLFAIALGLSLKCKAVDGRYSTAHKVLGVFLLVAVCLQVAAVVLRPKKTAKIRFAWNQYHHWLGRTALLLSIPNIYLGIKLFAGGSAFAAVYSVLWILVLLAFVCLEVWWRLRGPWSRGHKDPDALPQVGPSVSSAQLNGVELNGQAPKGQEEYQPYSFSAGNEGRRF</sequence>
<dbReference type="Pfam" id="PF03351">
    <property type="entry name" value="DOMON"/>
    <property type="match status" value="1"/>
</dbReference>
<evidence type="ECO:0000256" key="5">
    <source>
        <dbReference type="ARBA" id="ARBA00022982"/>
    </source>
</evidence>
<dbReference type="Pfam" id="PF03188">
    <property type="entry name" value="Cytochrom_B561"/>
    <property type="match status" value="1"/>
</dbReference>
<evidence type="ECO:0008006" key="15">
    <source>
        <dbReference type="Google" id="ProtNLM"/>
    </source>
</evidence>
<dbReference type="EMBL" id="DF237435">
    <property type="protein sequence ID" value="GAQ89083.1"/>
    <property type="molecule type" value="Genomic_DNA"/>
</dbReference>
<dbReference type="PANTHER" id="PTHR23130:SF171">
    <property type="entry name" value="OS01G0895300 PROTEIN"/>
    <property type="match status" value="1"/>
</dbReference>
<evidence type="ECO:0000256" key="10">
    <source>
        <dbReference type="SAM" id="SignalP"/>
    </source>
</evidence>
<keyword evidence="7 9" id="KW-0472">Membrane</keyword>
<evidence type="ECO:0000256" key="3">
    <source>
        <dbReference type="ARBA" id="ARBA00022692"/>
    </source>
</evidence>
<feature type="region of interest" description="Disordered" evidence="8">
    <location>
        <begin position="597"/>
        <end position="620"/>
    </location>
</feature>
<gene>
    <name evidence="13" type="ORF">KFL_004860010</name>
</gene>
<accession>A0A1Y1IER3</accession>
<evidence type="ECO:0000256" key="8">
    <source>
        <dbReference type="SAM" id="MobiDB-lite"/>
    </source>
</evidence>
<evidence type="ECO:0000256" key="2">
    <source>
        <dbReference type="ARBA" id="ARBA00022448"/>
    </source>
</evidence>
<dbReference type="CDD" id="cd08760">
    <property type="entry name" value="Cyt_b561_FRRS1_like"/>
    <property type="match status" value="1"/>
</dbReference>
<evidence type="ECO:0000256" key="6">
    <source>
        <dbReference type="ARBA" id="ARBA00022989"/>
    </source>
</evidence>
<feature type="transmembrane region" description="Helical" evidence="9">
    <location>
        <begin position="413"/>
        <end position="434"/>
    </location>
</feature>
<dbReference type="STRING" id="105231.A0A1Y1IER3"/>
<feature type="transmembrane region" description="Helical" evidence="9">
    <location>
        <begin position="541"/>
        <end position="562"/>
    </location>
</feature>
<dbReference type="AlphaFoldDB" id="A0A1Y1IER3"/>
<evidence type="ECO:0000259" key="11">
    <source>
        <dbReference type="PROSITE" id="PS50836"/>
    </source>
</evidence>
<dbReference type="OMA" id="AQINWAK"/>
<keyword evidence="6 9" id="KW-1133">Transmembrane helix</keyword>
<organism evidence="13 14">
    <name type="scientific">Klebsormidium nitens</name>
    <name type="common">Green alga</name>
    <name type="synonym">Ulothrix nitens</name>
    <dbReference type="NCBI Taxonomy" id="105231"/>
    <lineage>
        <taxon>Eukaryota</taxon>
        <taxon>Viridiplantae</taxon>
        <taxon>Streptophyta</taxon>
        <taxon>Klebsormidiophyceae</taxon>
        <taxon>Klebsormidiales</taxon>
        <taxon>Klebsormidiaceae</taxon>
        <taxon>Klebsormidium</taxon>
    </lineage>
</organism>
<dbReference type="InterPro" id="IPR006593">
    <property type="entry name" value="Cyt_b561/ferric_Rdtase_TM"/>
</dbReference>
<name>A0A1Y1IER3_KLENI</name>
<dbReference type="Proteomes" id="UP000054558">
    <property type="component" value="Unassembled WGS sequence"/>
</dbReference>
<reference evidence="13 14" key="1">
    <citation type="journal article" date="2014" name="Nat. Commun.">
        <title>Klebsormidium flaccidum genome reveals primary factors for plant terrestrial adaptation.</title>
        <authorList>
            <person name="Hori K."/>
            <person name="Maruyama F."/>
            <person name="Fujisawa T."/>
            <person name="Togashi T."/>
            <person name="Yamamoto N."/>
            <person name="Seo M."/>
            <person name="Sato S."/>
            <person name="Yamada T."/>
            <person name="Mori H."/>
            <person name="Tajima N."/>
            <person name="Moriyama T."/>
            <person name="Ikeuchi M."/>
            <person name="Watanabe M."/>
            <person name="Wada H."/>
            <person name="Kobayashi K."/>
            <person name="Saito M."/>
            <person name="Masuda T."/>
            <person name="Sasaki-Sekimoto Y."/>
            <person name="Mashiguchi K."/>
            <person name="Awai K."/>
            <person name="Shimojima M."/>
            <person name="Masuda S."/>
            <person name="Iwai M."/>
            <person name="Nobusawa T."/>
            <person name="Narise T."/>
            <person name="Kondo S."/>
            <person name="Saito H."/>
            <person name="Sato R."/>
            <person name="Murakawa M."/>
            <person name="Ihara Y."/>
            <person name="Oshima-Yamada Y."/>
            <person name="Ohtaka K."/>
            <person name="Satoh M."/>
            <person name="Sonobe K."/>
            <person name="Ishii M."/>
            <person name="Ohtani R."/>
            <person name="Kanamori-Sato M."/>
            <person name="Honoki R."/>
            <person name="Miyazaki D."/>
            <person name="Mochizuki H."/>
            <person name="Umetsu J."/>
            <person name="Higashi K."/>
            <person name="Shibata D."/>
            <person name="Kamiya Y."/>
            <person name="Sato N."/>
            <person name="Nakamura Y."/>
            <person name="Tabata S."/>
            <person name="Ida S."/>
            <person name="Kurokawa K."/>
            <person name="Ohta H."/>
        </authorList>
    </citation>
    <scope>NUCLEOTIDE SEQUENCE [LARGE SCALE GENOMIC DNA]</scope>
    <source>
        <strain evidence="13 14">NIES-2285</strain>
    </source>
</reference>
<dbReference type="PROSITE" id="PS50836">
    <property type="entry name" value="DOMON"/>
    <property type="match status" value="2"/>
</dbReference>
<keyword evidence="5" id="KW-0249">Electron transport</keyword>
<dbReference type="SUPFAM" id="SSF49344">
    <property type="entry name" value="CBD9-like"/>
    <property type="match status" value="1"/>
</dbReference>
<dbReference type="GO" id="GO:0016020">
    <property type="term" value="C:membrane"/>
    <property type="evidence" value="ECO:0007669"/>
    <property type="project" value="UniProtKB-SubCell"/>
</dbReference>
<evidence type="ECO:0000313" key="14">
    <source>
        <dbReference type="Proteomes" id="UP000054558"/>
    </source>
</evidence>
<keyword evidence="3 9" id="KW-0812">Transmembrane</keyword>
<feature type="transmembrane region" description="Helical" evidence="9">
    <location>
        <begin position="517"/>
        <end position="535"/>
    </location>
</feature>
<feature type="domain" description="DOMON" evidence="11">
    <location>
        <begin position="42"/>
        <end position="174"/>
    </location>
</feature>
<evidence type="ECO:0000313" key="13">
    <source>
        <dbReference type="EMBL" id="GAQ89083.1"/>
    </source>
</evidence>
<evidence type="ECO:0000256" key="1">
    <source>
        <dbReference type="ARBA" id="ARBA00004370"/>
    </source>
</evidence>
<feature type="domain" description="Cytochrome b561" evidence="12">
    <location>
        <begin position="375"/>
        <end position="567"/>
    </location>
</feature>
<dbReference type="InterPro" id="IPR005018">
    <property type="entry name" value="DOMON_domain"/>
</dbReference>
<evidence type="ECO:0000256" key="7">
    <source>
        <dbReference type="ARBA" id="ARBA00023136"/>
    </source>
</evidence>
<feature type="transmembrane region" description="Helical" evidence="9">
    <location>
        <begin position="475"/>
        <end position="496"/>
    </location>
</feature>
<proteinExistence type="predicted"/>
<dbReference type="CDD" id="cd09631">
    <property type="entry name" value="DOMON_DOH"/>
    <property type="match status" value="1"/>
</dbReference>
<feature type="signal peptide" evidence="10">
    <location>
        <begin position="1"/>
        <end position="25"/>
    </location>
</feature>
<dbReference type="PROSITE" id="PS50939">
    <property type="entry name" value="CYTOCHROME_B561"/>
    <property type="match status" value="1"/>
</dbReference>
<dbReference type="OrthoDB" id="19261at2759"/>
<dbReference type="InterPro" id="IPR045266">
    <property type="entry name" value="DOH_DOMON"/>
</dbReference>